<evidence type="ECO:0000313" key="3">
    <source>
        <dbReference type="Proteomes" id="UP000324222"/>
    </source>
</evidence>
<feature type="compositionally biased region" description="Low complexity" evidence="1">
    <location>
        <begin position="73"/>
        <end position="89"/>
    </location>
</feature>
<dbReference type="EMBL" id="VSRR010003738">
    <property type="protein sequence ID" value="MPC37290.1"/>
    <property type="molecule type" value="Genomic_DNA"/>
</dbReference>
<sequence length="89" mass="9896">MTLRRYPRSGIHRVLVSSFTQPAPTPSPTTTVHTPPRPLFEVPTLLHQHPPPHPLYCCFVEPHSGFWPGKGHSSSLHSPDSSVCSVRHT</sequence>
<gene>
    <name evidence="2" type="ORF">E2C01_030764</name>
</gene>
<dbReference type="Proteomes" id="UP000324222">
    <property type="component" value="Unassembled WGS sequence"/>
</dbReference>
<evidence type="ECO:0000256" key="1">
    <source>
        <dbReference type="SAM" id="MobiDB-lite"/>
    </source>
</evidence>
<dbReference type="AlphaFoldDB" id="A0A5B7ERA3"/>
<feature type="region of interest" description="Disordered" evidence="1">
    <location>
        <begin position="70"/>
        <end position="89"/>
    </location>
</feature>
<reference evidence="2 3" key="1">
    <citation type="submission" date="2019-05" db="EMBL/GenBank/DDBJ databases">
        <title>Another draft genome of Portunus trituberculatus and its Hox gene families provides insights of decapod evolution.</title>
        <authorList>
            <person name="Jeong J.-H."/>
            <person name="Song I."/>
            <person name="Kim S."/>
            <person name="Choi T."/>
            <person name="Kim D."/>
            <person name="Ryu S."/>
            <person name="Kim W."/>
        </authorList>
    </citation>
    <scope>NUCLEOTIDE SEQUENCE [LARGE SCALE GENOMIC DNA]</scope>
    <source>
        <tissue evidence="2">Muscle</tissue>
    </source>
</reference>
<evidence type="ECO:0000313" key="2">
    <source>
        <dbReference type="EMBL" id="MPC37290.1"/>
    </source>
</evidence>
<keyword evidence="3" id="KW-1185">Reference proteome</keyword>
<accession>A0A5B7ERA3</accession>
<comment type="caution">
    <text evidence="2">The sequence shown here is derived from an EMBL/GenBank/DDBJ whole genome shotgun (WGS) entry which is preliminary data.</text>
</comment>
<name>A0A5B7ERA3_PORTR</name>
<organism evidence="2 3">
    <name type="scientific">Portunus trituberculatus</name>
    <name type="common">Swimming crab</name>
    <name type="synonym">Neptunus trituberculatus</name>
    <dbReference type="NCBI Taxonomy" id="210409"/>
    <lineage>
        <taxon>Eukaryota</taxon>
        <taxon>Metazoa</taxon>
        <taxon>Ecdysozoa</taxon>
        <taxon>Arthropoda</taxon>
        <taxon>Crustacea</taxon>
        <taxon>Multicrustacea</taxon>
        <taxon>Malacostraca</taxon>
        <taxon>Eumalacostraca</taxon>
        <taxon>Eucarida</taxon>
        <taxon>Decapoda</taxon>
        <taxon>Pleocyemata</taxon>
        <taxon>Brachyura</taxon>
        <taxon>Eubrachyura</taxon>
        <taxon>Portunoidea</taxon>
        <taxon>Portunidae</taxon>
        <taxon>Portuninae</taxon>
        <taxon>Portunus</taxon>
    </lineage>
</organism>
<proteinExistence type="predicted"/>
<protein>
    <submittedName>
        <fullName evidence="2">Uncharacterized protein</fullName>
    </submittedName>
</protein>